<organism evidence="2 3">
    <name type="scientific">Metarhizium rileyi (strain RCEF 4871)</name>
    <name type="common">Nomuraea rileyi</name>
    <dbReference type="NCBI Taxonomy" id="1649241"/>
    <lineage>
        <taxon>Eukaryota</taxon>
        <taxon>Fungi</taxon>
        <taxon>Dikarya</taxon>
        <taxon>Ascomycota</taxon>
        <taxon>Pezizomycotina</taxon>
        <taxon>Sordariomycetes</taxon>
        <taxon>Hypocreomycetidae</taxon>
        <taxon>Hypocreales</taxon>
        <taxon>Clavicipitaceae</taxon>
        <taxon>Metarhizium</taxon>
    </lineage>
</organism>
<evidence type="ECO:0000256" key="1">
    <source>
        <dbReference type="SAM" id="Phobius"/>
    </source>
</evidence>
<feature type="transmembrane region" description="Helical" evidence="1">
    <location>
        <begin position="6"/>
        <end position="24"/>
    </location>
</feature>
<comment type="caution">
    <text evidence="2">The sequence shown here is derived from an EMBL/GenBank/DDBJ whole genome shotgun (WGS) entry which is preliminary data.</text>
</comment>
<dbReference type="OrthoDB" id="5043642at2759"/>
<dbReference type="EMBL" id="AZHC01000031">
    <property type="protein sequence ID" value="OAA37213.1"/>
    <property type="molecule type" value="Genomic_DNA"/>
</dbReference>
<keyword evidence="1" id="KW-1133">Transmembrane helix</keyword>
<evidence type="ECO:0008006" key="4">
    <source>
        <dbReference type="Google" id="ProtNLM"/>
    </source>
</evidence>
<dbReference type="AlphaFoldDB" id="A0A166YSG0"/>
<dbReference type="OMA" id="QFICARY"/>
<accession>A0A166YSG0</accession>
<keyword evidence="3" id="KW-1185">Reference proteome</keyword>
<dbReference type="Pfam" id="PF11927">
    <property type="entry name" value="HODM_asu-like"/>
    <property type="match status" value="1"/>
</dbReference>
<keyword evidence="1" id="KW-0812">Transmembrane</keyword>
<evidence type="ECO:0000313" key="2">
    <source>
        <dbReference type="EMBL" id="OAA37213.1"/>
    </source>
</evidence>
<gene>
    <name evidence="2" type="ORF">NOR_07229</name>
</gene>
<dbReference type="STRING" id="1081105.A0A166YSG0"/>
<evidence type="ECO:0000313" key="3">
    <source>
        <dbReference type="Proteomes" id="UP000243498"/>
    </source>
</evidence>
<reference evidence="2 3" key="1">
    <citation type="journal article" date="2016" name="Genome Biol. Evol.">
        <title>Divergent and convergent evolution of fungal pathogenicity.</title>
        <authorList>
            <person name="Shang Y."/>
            <person name="Xiao G."/>
            <person name="Zheng P."/>
            <person name="Cen K."/>
            <person name="Zhan S."/>
            <person name="Wang C."/>
        </authorList>
    </citation>
    <scope>NUCLEOTIDE SEQUENCE [LARGE SCALE GENOMIC DNA]</scope>
    <source>
        <strain evidence="2 3">RCEF 4871</strain>
    </source>
</reference>
<dbReference type="InterPro" id="IPR021848">
    <property type="entry name" value="HODM_asu-like"/>
</dbReference>
<name>A0A166YSG0_METRR</name>
<sequence length="485" mass="55576">MAFSYFLLAMVVGGFGYLFQTYVLRRKVIKYSMATLATKAQQEAVVDADYSKIFPPSQRHSLFRVPVTVGDDVGDVSVTNRPLLKLDCDYRLADDSYHVYSGFTVGEIKALGSFPDYASLSGVPAPTPLPKFDIDTARARPYRPFRWPYHQTMCMYVLGSELISHGLANQRLAFSPAFKKLDSDYWLELESTYRERIIQRRDLYAQHGEDILQALPGSELACKELMEMALQYLSIKYPQQFEVRDDVFVNHILNKKHELSVTEPLRVLLEHLPEDFGITMRDEKTGRYHLRAGIICSSLGWKLGQKIGMGLASVHQAVPSYKEKLAFSMDRFFTKMPTSSPIQRGSWGLEIGQPLFLPTDHPDWGNRDFQSKSLREDDIYLRVDWQTLRRLPLSGAIVFNFKALYTPLFELADEPYIPSLVLKILNEGEEGIMKYKGAWHVEHVAKPALVRYEQTQLEEGLVEADWVPQTLDESPFFPGWKRKCS</sequence>
<protein>
    <recommendedName>
        <fullName evidence="4">HRQ family protein</fullName>
    </recommendedName>
</protein>
<keyword evidence="1" id="KW-0472">Membrane</keyword>
<dbReference type="Proteomes" id="UP000243498">
    <property type="component" value="Unassembled WGS sequence"/>
</dbReference>
<proteinExistence type="predicted"/>